<comment type="caution">
    <text evidence="3">The sequence shown here is derived from an EMBL/GenBank/DDBJ whole genome shotgun (WGS) entry which is preliminary data.</text>
</comment>
<dbReference type="RefSeq" id="WP_179761754.1">
    <property type="nucleotide sequence ID" value="NZ_BAAAJZ010000003.1"/>
</dbReference>
<dbReference type="AlphaFoldDB" id="A0A852W3Q6"/>
<organism evidence="3 4">
    <name type="scientific">Pseudonocardia alni</name>
    <name type="common">Amycolata alni</name>
    <dbReference type="NCBI Taxonomy" id="33907"/>
    <lineage>
        <taxon>Bacteria</taxon>
        <taxon>Bacillati</taxon>
        <taxon>Actinomycetota</taxon>
        <taxon>Actinomycetes</taxon>
        <taxon>Pseudonocardiales</taxon>
        <taxon>Pseudonocardiaceae</taxon>
        <taxon>Pseudonocardia</taxon>
    </lineage>
</organism>
<evidence type="ECO:0000256" key="2">
    <source>
        <dbReference type="SAM" id="SignalP"/>
    </source>
</evidence>
<feature type="chain" id="PRO_5032855426" description="Copper(I)-binding protein" evidence="2">
    <location>
        <begin position="25"/>
        <end position="187"/>
    </location>
</feature>
<evidence type="ECO:0000313" key="4">
    <source>
        <dbReference type="Proteomes" id="UP000549695"/>
    </source>
</evidence>
<feature type="signal peptide" evidence="2">
    <location>
        <begin position="1"/>
        <end position="24"/>
    </location>
</feature>
<evidence type="ECO:0000313" key="3">
    <source>
        <dbReference type="EMBL" id="NYG03389.1"/>
    </source>
</evidence>
<dbReference type="EMBL" id="JACCCZ010000001">
    <property type="protein sequence ID" value="NYG03389.1"/>
    <property type="molecule type" value="Genomic_DNA"/>
</dbReference>
<dbReference type="GeneID" id="98053381"/>
<reference evidence="3 4" key="1">
    <citation type="submission" date="2020-07" db="EMBL/GenBank/DDBJ databases">
        <title>Sequencing the genomes of 1000 actinobacteria strains.</title>
        <authorList>
            <person name="Klenk H.-P."/>
        </authorList>
    </citation>
    <scope>NUCLEOTIDE SEQUENCE [LARGE SCALE GENOMIC DNA]</scope>
    <source>
        <strain evidence="3 4">DSM 44749</strain>
    </source>
</reference>
<protein>
    <recommendedName>
        <fullName evidence="5">Copper(I)-binding protein</fullName>
    </recommendedName>
</protein>
<evidence type="ECO:0008006" key="5">
    <source>
        <dbReference type="Google" id="ProtNLM"/>
    </source>
</evidence>
<sequence length="187" mass="18254">MPRPLRALLALALALLAAAGCSTAVDRSEVAARAAAEADAADADDPADPAGPAPVAGGFGRPHTFPGGSVVDVSPPRGGGPGHAGGRTATVTVTLTNPTGSPADLTGLDVGATADGAELTALAEEGTPDVRLPPGGTARFDLVFPLATAPVREFVVTVTLTAVDAEGEDVEGSDHAADASVTFEAAV</sequence>
<name>A0A852W3Q6_PSEA5</name>
<accession>A0A852W3Q6</accession>
<gene>
    <name evidence="3" type="ORF">HDA37_003674</name>
</gene>
<feature type="region of interest" description="Disordered" evidence="1">
    <location>
        <begin position="37"/>
        <end position="88"/>
    </location>
</feature>
<dbReference type="PROSITE" id="PS51257">
    <property type="entry name" value="PROKAR_LIPOPROTEIN"/>
    <property type="match status" value="1"/>
</dbReference>
<proteinExistence type="predicted"/>
<evidence type="ECO:0000256" key="1">
    <source>
        <dbReference type="SAM" id="MobiDB-lite"/>
    </source>
</evidence>
<keyword evidence="2" id="KW-0732">Signal</keyword>
<keyword evidence="4" id="KW-1185">Reference proteome</keyword>
<dbReference type="Proteomes" id="UP000549695">
    <property type="component" value="Unassembled WGS sequence"/>
</dbReference>